<dbReference type="Proteomes" id="UP000241769">
    <property type="component" value="Unassembled WGS sequence"/>
</dbReference>
<dbReference type="PANTHER" id="PTHR42791">
    <property type="entry name" value="GNAT FAMILY ACETYLTRANSFERASE"/>
    <property type="match status" value="1"/>
</dbReference>
<dbReference type="InterPro" id="IPR052523">
    <property type="entry name" value="Trichothecene_AcTrans"/>
</dbReference>
<keyword evidence="3" id="KW-1185">Reference proteome</keyword>
<dbReference type="STRING" id="1890364.A0A2P6NJM5"/>
<dbReference type="InParanoid" id="A0A2P6NJM5"/>
<dbReference type="PANTHER" id="PTHR42791:SF1">
    <property type="entry name" value="N-ACETYLTRANSFERASE DOMAIN-CONTAINING PROTEIN"/>
    <property type="match status" value="1"/>
</dbReference>
<reference evidence="2 3" key="1">
    <citation type="journal article" date="2018" name="Genome Biol. Evol.">
        <title>Multiple Roots of Fruiting Body Formation in Amoebozoa.</title>
        <authorList>
            <person name="Hillmann F."/>
            <person name="Forbes G."/>
            <person name="Novohradska S."/>
            <person name="Ferling I."/>
            <person name="Riege K."/>
            <person name="Groth M."/>
            <person name="Westermann M."/>
            <person name="Marz M."/>
            <person name="Spaller T."/>
            <person name="Winckler T."/>
            <person name="Schaap P."/>
            <person name="Glockner G."/>
        </authorList>
    </citation>
    <scope>NUCLEOTIDE SEQUENCE [LARGE SCALE GENOMIC DNA]</scope>
    <source>
        <strain evidence="2 3">Jena</strain>
    </source>
</reference>
<dbReference type="OrthoDB" id="544277at2759"/>
<evidence type="ECO:0000313" key="3">
    <source>
        <dbReference type="Proteomes" id="UP000241769"/>
    </source>
</evidence>
<dbReference type="InterPro" id="IPR000182">
    <property type="entry name" value="GNAT_dom"/>
</dbReference>
<name>A0A2P6NJM5_9EUKA</name>
<sequence>MANNVGHTDETVKEKIIETLRRSFLDDAAINYLLNRTHAEGDAFYTRHKQMFIVNVGLHTYNTGDCYEVADYQAAALWLPPGKKLDNPIAALRYGPTIFWHLGYRSMMKMLDYSSYVDPVKAKYLKGRPYYYCFIVGTLPEHRGKGHCKALFKEHLEKGDRLPLWLEATSENSRDIYKKMGFELLKVLETVVMGVGQVDGEGYSDGETKEGVTLWCMLREPRGEKTNNK</sequence>
<dbReference type="Pfam" id="PF08445">
    <property type="entry name" value="FR47"/>
    <property type="match status" value="1"/>
</dbReference>
<dbReference type="InterPro" id="IPR013653">
    <property type="entry name" value="GCN5-like_dom"/>
</dbReference>
<gene>
    <name evidence="2" type="ORF">PROFUN_04120</name>
</gene>
<evidence type="ECO:0000259" key="1">
    <source>
        <dbReference type="PROSITE" id="PS51186"/>
    </source>
</evidence>
<comment type="caution">
    <text evidence="2">The sequence shown here is derived from an EMBL/GenBank/DDBJ whole genome shotgun (WGS) entry which is preliminary data.</text>
</comment>
<organism evidence="2 3">
    <name type="scientific">Planoprotostelium fungivorum</name>
    <dbReference type="NCBI Taxonomy" id="1890364"/>
    <lineage>
        <taxon>Eukaryota</taxon>
        <taxon>Amoebozoa</taxon>
        <taxon>Evosea</taxon>
        <taxon>Variosea</taxon>
        <taxon>Cavosteliida</taxon>
        <taxon>Cavosteliaceae</taxon>
        <taxon>Planoprotostelium</taxon>
    </lineage>
</organism>
<proteinExistence type="predicted"/>
<feature type="domain" description="N-acetyltransferase" evidence="1">
    <location>
        <begin position="56"/>
        <end position="210"/>
    </location>
</feature>
<dbReference type="SUPFAM" id="SSF55729">
    <property type="entry name" value="Acyl-CoA N-acyltransferases (Nat)"/>
    <property type="match status" value="1"/>
</dbReference>
<dbReference type="GO" id="GO:0016747">
    <property type="term" value="F:acyltransferase activity, transferring groups other than amino-acyl groups"/>
    <property type="evidence" value="ECO:0007669"/>
    <property type="project" value="InterPro"/>
</dbReference>
<dbReference type="AlphaFoldDB" id="A0A2P6NJM5"/>
<evidence type="ECO:0000313" key="2">
    <source>
        <dbReference type="EMBL" id="PRP84129.1"/>
    </source>
</evidence>
<protein>
    <recommendedName>
        <fullName evidence="1">N-acetyltransferase domain-containing protein</fullName>
    </recommendedName>
</protein>
<accession>A0A2P6NJM5</accession>
<dbReference type="Gene3D" id="3.40.630.30">
    <property type="match status" value="1"/>
</dbReference>
<dbReference type="InterPro" id="IPR016181">
    <property type="entry name" value="Acyl_CoA_acyltransferase"/>
</dbReference>
<dbReference type="PROSITE" id="PS51186">
    <property type="entry name" value="GNAT"/>
    <property type="match status" value="1"/>
</dbReference>
<dbReference type="EMBL" id="MDYQ01000069">
    <property type="protein sequence ID" value="PRP84129.1"/>
    <property type="molecule type" value="Genomic_DNA"/>
</dbReference>